<organism evidence="9 10">
    <name type="scientific">Drosophila willistoni</name>
    <name type="common">Fruit fly</name>
    <dbReference type="NCBI Taxonomy" id="7260"/>
    <lineage>
        <taxon>Eukaryota</taxon>
        <taxon>Metazoa</taxon>
        <taxon>Ecdysozoa</taxon>
        <taxon>Arthropoda</taxon>
        <taxon>Hexapoda</taxon>
        <taxon>Insecta</taxon>
        <taxon>Pterygota</taxon>
        <taxon>Neoptera</taxon>
        <taxon>Endopterygota</taxon>
        <taxon>Diptera</taxon>
        <taxon>Brachycera</taxon>
        <taxon>Muscomorpha</taxon>
        <taxon>Ephydroidea</taxon>
        <taxon>Drosophilidae</taxon>
        <taxon>Drosophila</taxon>
        <taxon>Sophophora</taxon>
    </lineage>
</organism>
<dbReference type="OMA" id="DFQYNHG"/>
<dbReference type="STRING" id="7260.B4MUV6"/>
<dbReference type="GO" id="GO:0035869">
    <property type="term" value="C:ciliary transition zone"/>
    <property type="evidence" value="ECO:0007669"/>
    <property type="project" value="EnsemblMetazoa"/>
</dbReference>
<dbReference type="Pfam" id="PF25752">
    <property type="entry name" value="DUF1619_N"/>
    <property type="match status" value="1"/>
</dbReference>
<dbReference type="InterPro" id="IPR040354">
    <property type="entry name" value="TCTN1-3"/>
</dbReference>
<evidence type="ECO:0000256" key="5">
    <source>
        <dbReference type="SAM" id="MobiDB-lite"/>
    </source>
</evidence>
<feature type="domain" description="Tectonic-1-3" evidence="7">
    <location>
        <begin position="233"/>
        <end position="396"/>
    </location>
</feature>
<dbReference type="InParanoid" id="B4MUV6"/>
<feature type="domain" description="Tectonic-1-3" evidence="7">
    <location>
        <begin position="411"/>
        <end position="608"/>
    </location>
</feature>
<dbReference type="PhylomeDB" id="B4MUV6"/>
<feature type="domain" description="Tectonic-1-3 N-terminal" evidence="8">
    <location>
        <begin position="121"/>
        <end position="201"/>
    </location>
</feature>
<dbReference type="PANTHER" id="PTHR14611">
    <property type="entry name" value="TECTONIC FAMILY MEMBER"/>
    <property type="match status" value="1"/>
</dbReference>
<proteinExistence type="inferred from homology"/>
<dbReference type="Pfam" id="PF07773">
    <property type="entry name" value="TCTN_DUF1619"/>
    <property type="match status" value="2"/>
</dbReference>
<dbReference type="AlphaFoldDB" id="B4MUV6"/>
<accession>B4MUV6</accession>
<evidence type="ECO:0000313" key="9">
    <source>
        <dbReference type="EMBL" id="EDW76301.1"/>
    </source>
</evidence>
<keyword evidence="10" id="KW-1185">Reference proteome</keyword>
<comment type="similarity">
    <text evidence="1">Belongs to the tectonic family.</text>
</comment>
<feature type="signal peptide" evidence="6">
    <location>
        <begin position="1"/>
        <end position="19"/>
    </location>
</feature>
<evidence type="ECO:0000313" key="10">
    <source>
        <dbReference type="Proteomes" id="UP000007798"/>
    </source>
</evidence>
<feature type="compositionally biased region" description="Low complexity" evidence="5">
    <location>
        <begin position="80"/>
        <end position="106"/>
    </location>
</feature>
<reference evidence="9 10" key="1">
    <citation type="journal article" date="2007" name="Nature">
        <title>Evolution of genes and genomes on the Drosophila phylogeny.</title>
        <authorList>
            <consortium name="Drosophila 12 Genomes Consortium"/>
            <person name="Clark A.G."/>
            <person name="Eisen M.B."/>
            <person name="Smith D.R."/>
            <person name="Bergman C.M."/>
            <person name="Oliver B."/>
            <person name="Markow T.A."/>
            <person name="Kaufman T.C."/>
            <person name="Kellis M."/>
            <person name="Gelbart W."/>
            <person name="Iyer V.N."/>
            <person name="Pollard D.A."/>
            <person name="Sackton T.B."/>
            <person name="Larracuente A.M."/>
            <person name="Singh N.D."/>
            <person name="Abad J.P."/>
            <person name="Abt D.N."/>
            <person name="Adryan B."/>
            <person name="Aguade M."/>
            <person name="Akashi H."/>
            <person name="Anderson W.W."/>
            <person name="Aquadro C.F."/>
            <person name="Ardell D.H."/>
            <person name="Arguello R."/>
            <person name="Artieri C.G."/>
            <person name="Barbash D.A."/>
            <person name="Barker D."/>
            <person name="Barsanti P."/>
            <person name="Batterham P."/>
            <person name="Batzoglou S."/>
            <person name="Begun D."/>
            <person name="Bhutkar A."/>
            <person name="Blanco E."/>
            <person name="Bosak S.A."/>
            <person name="Bradley R.K."/>
            <person name="Brand A.D."/>
            <person name="Brent M.R."/>
            <person name="Brooks A.N."/>
            <person name="Brown R.H."/>
            <person name="Butlin R.K."/>
            <person name="Caggese C."/>
            <person name="Calvi B.R."/>
            <person name="Bernardo de Carvalho A."/>
            <person name="Caspi A."/>
            <person name="Castrezana S."/>
            <person name="Celniker S.E."/>
            <person name="Chang J.L."/>
            <person name="Chapple C."/>
            <person name="Chatterji S."/>
            <person name="Chinwalla A."/>
            <person name="Civetta A."/>
            <person name="Clifton S.W."/>
            <person name="Comeron J.M."/>
            <person name="Costello J.C."/>
            <person name="Coyne J.A."/>
            <person name="Daub J."/>
            <person name="David R.G."/>
            <person name="Delcher A.L."/>
            <person name="Delehaunty K."/>
            <person name="Do C.B."/>
            <person name="Ebling H."/>
            <person name="Edwards K."/>
            <person name="Eickbush T."/>
            <person name="Evans J.D."/>
            <person name="Filipski A."/>
            <person name="Findeiss S."/>
            <person name="Freyhult E."/>
            <person name="Fulton L."/>
            <person name="Fulton R."/>
            <person name="Garcia A.C."/>
            <person name="Gardiner A."/>
            <person name="Garfield D.A."/>
            <person name="Garvin B.E."/>
            <person name="Gibson G."/>
            <person name="Gilbert D."/>
            <person name="Gnerre S."/>
            <person name="Godfrey J."/>
            <person name="Good R."/>
            <person name="Gotea V."/>
            <person name="Gravely B."/>
            <person name="Greenberg A.J."/>
            <person name="Griffiths-Jones S."/>
            <person name="Gross S."/>
            <person name="Guigo R."/>
            <person name="Gustafson E.A."/>
            <person name="Haerty W."/>
            <person name="Hahn M.W."/>
            <person name="Halligan D.L."/>
            <person name="Halpern A.L."/>
            <person name="Halter G.M."/>
            <person name="Han M.V."/>
            <person name="Heger A."/>
            <person name="Hillier L."/>
            <person name="Hinrichs A.S."/>
            <person name="Holmes I."/>
            <person name="Hoskins R.A."/>
            <person name="Hubisz M.J."/>
            <person name="Hultmark D."/>
            <person name="Huntley M.A."/>
            <person name="Jaffe D.B."/>
            <person name="Jagadeeshan S."/>
            <person name="Jeck W.R."/>
            <person name="Johnson J."/>
            <person name="Jones C.D."/>
            <person name="Jordan W.C."/>
            <person name="Karpen G.H."/>
            <person name="Kataoka E."/>
            <person name="Keightley P.D."/>
            <person name="Kheradpour P."/>
            <person name="Kirkness E.F."/>
            <person name="Koerich L.B."/>
            <person name="Kristiansen K."/>
            <person name="Kudrna D."/>
            <person name="Kulathinal R.J."/>
            <person name="Kumar S."/>
            <person name="Kwok R."/>
            <person name="Lander E."/>
            <person name="Langley C.H."/>
            <person name="Lapoint R."/>
            <person name="Lazzaro B.P."/>
            <person name="Lee S.J."/>
            <person name="Levesque L."/>
            <person name="Li R."/>
            <person name="Lin C.F."/>
            <person name="Lin M.F."/>
            <person name="Lindblad-Toh K."/>
            <person name="Llopart A."/>
            <person name="Long M."/>
            <person name="Low L."/>
            <person name="Lozovsky E."/>
            <person name="Lu J."/>
            <person name="Luo M."/>
            <person name="Machado C.A."/>
            <person name="Makalowski W."/>
            <person name="Marzo M."/>
            <person name="Matsuda M."/>
            <person name="Matzkin L."/>
            <person name="McAllister B."/>
            <person name="McBride C.S."/>
            <person name="McKernan B."/>
            <person name="McKernan K."/>
            <person name="Mendez-Lago M."/>
            <person name="Minx P."/>
            <person name="Mollenhauer M.U."/>
            <person name="Montooth K."/>
            <person name="Mount S.M."/>
            <person name="Mu X."/>
            <person name="Myers E."/>
            <person name="Negre B."/>
            <person name="Newfeld S."/>
            <person name="Nielsen R."/>
            <person name="Noor M.A."/>
            <person name="O'Grady P."/>
            <person name="Pachter L."/>
            <person name="Papaceit M."/>
            <person name="Parisi M.J."/>
            <person name="Parisi M."/>
            <person name="Parts L."/>
            <person name="Pedersen J.S."/>
            <person name="Pesole G."/>
            <person name="Phillippy A.M."/>
            <person name="Ponting C.P."/>
            <person name="Pop M."/>
            <person name="Porcelli D."/>
            <person name="Powell J.R."/>
            <person name="Prohaska S."/>
            <person name="Pruitt K."/>
            <person name="Puig M."/>
            <person name="Quesneville H."/>
            <person name="Ram K.R."/>
            <person name="Rand D."/>
            <person name="Rasmussen M.D."/>
            <person name="Reed L.K."/>
            <person name="Reenan R."/>
            <person name="Reily A."/>
            <person name="Remington K.A."/>
            <person name="Rieger T.T."/>
            <person name="Ritchie M.G."/>
            <person name="Robin C."/>
            <person name="Rogers Y.H."/>
            <person name="Rohde C."/>
            <person name="Rozas J."/>
            <person name="Rubenfield M.J."/>
            <person name="Ruiz A."/>
            <person name="Russo S."/>
            <person name="Salzberg S.L."/>
            <person name="Sanchez-Gracia A."/>
            <person name="Saranga D.J."/>
            <person name="Sato H."/>
            <person name="Schaeffer S.W."/>
            <person name="Schatz M.C."/>
            <person name="Schlenke T."/>
            <person name="Schwartz R."/>
            <person name="Segarra C."/>
            <person name="Singh R.S."/>
            <person name="Sirot L."/>
            <person name="Sirota M."/>
            <person name="Sisneros N.B."/>
            <person name="Smith C.D."/>
            <person name="Smith T.F."/>
            <person name="Spieth J."/>
            <person name="Stage D.E."/>
            <person name="Stark A."/>
            <person name="Stephan W."/>
            <person name="Strausberg R.L."/>
            <person name="Strempel S."/>
            <person name="Sturgill D."/>
            <person name="Sutton G."/>
            <person name="Sutton G.G."/>
            <person name="Tao W."/>
            <person name="Teichmann S."/>
            <person name="Tobari Y.N."/>
            <person name="Tomimura Y."/>
            <person name="Tsolas J.M."/>
            <person name="Valente V.L."/>
            <person name="Venter E."/>
            <person name="Venter J.C."/>
            <person name="Vicario S."/>
            <person name="Vieira F.G."/>
            <person name="Vilella A.J."/>
            <person name="Villasante A."/>
            <person name="Walenz B."/>
            <person name="Wang J."/>
            <person name="Wasserman M."/>
            <person name="Watts T."/>
            <person name="Wilson D."/>
            <person name="Wilson R.K."/>
            <person name="Wing R.A."/>
            <person name="Wolfner M.F."/>
            <person name="Wong A."/>
            <person name="Wong G.K."/>
            <person name="Wu C.I."/>
            <person name="Wu G."/>
            <person name="Yamamoto D."/>
            <person name="Yang H.P."/>
            <person name="Yang S.P."/>
            <person name="Yorke J.A."/>
            <person name="Yoshida K."/>
            <person name="Zdobnov E."/>
            <person name="Zhang P."/>
            <person name="Zhang Y."/>
            <person name="Zimin A.V."/>
            <person name="Baldwin J."/>
            <person name="Abdouelleil A."/>
            <person name="Abdulkadir J."/>
            <person name="Abebe A."/>
            <person name="Abera B."/>
            <person name="Abreu J."/>
            <person name="Acer S.C."/>
            <person name="Aftuck L."/>
            <person name="Alexander A."/>
            <person name="An P."/>
            <person name="Anderson E."/>
            <person name="Anderson S."/>
            <person name="Arachi H."/>
            <person name="Azer M."/>
            <person name="Bachantsang P."/>
            <person name="Barry A."/>
            <person name="Bayul T."/>
            <person name="Berlin A."/>
            <person name="Bessette D."/>
            <person name="Bloom T."/>
            <person name="Blye J."/>
            <person name="Boguslavskiy L."/>
            <person name="Bonnet C."/>
            <person name="Boukhgalter B."/>
            <person name="Bourzgui I."/>
            <person name="Brown A."/>
            <person name="Cahill P."/>
            <person name="Channer S."/>
            <person name="Cheshatsang Y."/>
            <person name="Chuda L."/>
            <person name="Citroen M."/>
            <person name="Collymore A."/>
            <person name="Cooke P."/>
            <person name="Costello M."/>
            <person name="D'Aco K."/>
            <person name="Daza R."/>
            <person name="De Haan G."/>
            <person name="DeGray S."/>
            <person name="DeMaso C."/>
            <person name="Dhargay N."/>
            <person name="Dooley K."/>
            <person name="Dooley E."/>
            <person name="Doricent M."/>
            <person name="Dorje P."/>
            <person name="Dorjee K."/>
            <person name="Dupes A."/>
            <person name="Elong R."/>
            <person name="Falk J."/>
            <person name="Farina A."/>
            <person name="Faro S."/>
            <person name="Ferguson D."/>
            <person name="Fisher S."/>
            <person name="Foley C.D."/>
            <person name="Franke A."/>
            <person name="Friedrich D."/>
            <person name="Gadbois L."/>
            <person name="Gearin G."/>
            <person name="Gearin C.R."/>
            <person name="Giannoukos G."/>
            <person name="Goode T."/>
            <person name="Graham J."/>
            <person name="Grandbois E."/>
            <person name="Grewal S."/>
            <person name="Gyaltsen K."/>
            <person name="Hafez N."/>
            <person name="Hagos B."/>
            <person name="Hall J."/>
            <person name="Henson C."/>
            <person name="Hollinger A."/>
            <person name="Honan T."/>
            <person name="Huard M.D."/>
            <person name="Hughes L."/>
            <person name="Hurhula B."/>
            <person name="Husby M.E."/>
            <person name="Kamat A."/>
            <person name="Kanga B."/>
            <person name="Kashin S."/>
            <person name="Khazanovich D."/>
            <person name="Kisner P."/>
            <person name="Lance K."/>
            <person name="Lara M."/>
            <person name="Lee W."/>
            <person name="Lennon N."/>
            <person name="Letendre F."/>
            <person name="LeVine R."/>
            <person name="Lipovsky A."/>
            <person name="Liu X."/>
            <person name="Liu J."/>
            <person name="Liu S."/>
            <person name="Lokyitsang T."/>
            <person name="Lokyitsang Y."/>
            <person name="Lubonja R."/>
            <person name="Lui A."/>
            <person name="MacDonald P."/>
            <person name="Magnisalis V."/>
            <person name="Maru K."/>
            <person name="Matthews C."/>
            <person name="McCusker W."/>
            <person name="McDonough S."/>
            <person name="Mehta T."/>
            <person name="Meldrim J."/>
            <person name="Meneus L."/>
            <person name="Mihai O."/>
            <person name="Mihalev A."/>
            <person name="Mihova T."/>
            <person name="Mittelman R."/>
            <person name="Mlenga V."/>
            <person name="Montmayeur A."/>
            <person name="Mulrain L."/>
            <person name="Navidi A."/>
            <person name="Naylor J."/>
            <person name="Negash T."/>
            <person name="Nguyen T."/>
            <person name="Nguyen N."/>
            <person name="Nicol R."/>
            <person name="Norbu C."/>
            <person name="Norbu N."/>
            <person name="Novod N."/>
            <person name="O'Neill B."/>
            <person name="Osman S."/>
            <person name="Markiewicz E."/>
            <person name="Oyono O.L."/>
            <person name="Patti C."/>
            <person name="Phunkhang P."/>
            <person name="Pierre F."/>
            <person name="Priest M."/>
            <person name="Raghuraman S."/>
            <person name="Rege F."/>
            <person name="Reyes R."/>
            <person name="Rise C."/>
            <person name="Rogov P."/>
            <person name="Ross K."/>
            <person name="Ryan E."/>
            <person name="Settipalli S."/>
            <person name="Shea T."/>
            <person name="Sherpa N."/>
            <person name="Shi L."/>
            <person name="Shih D."/>
            <person name="Sparrow T."/>
            <person name="Spaulding J."/>
            <person name="Stalker J."/>
            <person name="Stange-Thomann N."/>
            <person name="Stavropoulos S."/>
            <person name="Stone C."/>
            <person name="Strader C."/>
            <person name="Tesfaye S."/>
            <person name="Thomson T."/>
            <person name="Thoulutsang Y."/>
            <person name="Thoulutsang D."/>
            <person name="Topham K."/>
            <person name="Topping I."/>
            <person name="Tsamla T."/>
            <person name="Vassiliev H."/>
            <person name="Vo A."/>
            <person name="Wangchuk T."/>
            <person name="Wangdi T."/>
            <person name="Weiand M."/>
            <person name="Wilkinson J."/>
            <person name="Wilson A."/>
            <person name="Yadav S."/>
            <person name="Young G."/>
            <person name="Yu Q."/>
            <person name="Zembek L."/>
            <person name="Zhong D."/>
            <person name="Zimmer A."/>
            <person name="Zwirko Z."/>
            <person name="Jaffe D.B."/>
            <person name="Alvarez P."/>
            <person name="Brockman W."/>
            <person name="Butler J."/>
            <person name="Chin C."/>
            <person name="Gnerre S."/>
            <person name="Grabherr M."/>
            <person name="Kleber M."/>
            <person name="Mauceli E."/>
            <person name="MacCallum I."/>
        </authorList>
    </citation>
    <scope>NUCLEOTIDE SEQUENCE [LARGE SCALE GENOMIC DNA]</scope>
    <source>
        <strain evidence="10">Tucson 14030-0811.24</strain>
    </source>
</reference>
<dbReference type="InterPro" id="IPR057724">
    <property type="entry name" value="TCTN1-3_N"/>
</dbReference>
<evidence type="ECO:0000259" key="8">
    <source>
        <dbReference type="Pfam" id="PF25752"/>
    </source>
</evidence>
<keyword evidence="4" id="KW-0325">Glycoprotein</keyword>
<evidence type="ECO:0000256" key="4">
    <source>
        <dbReference type="ARBA" id="ARBA00023180"/>
    </source>
</evidence>
<keyword evidence="2 6" id="KW-0732">Signal</keyword>
<sequence length="664" mass="75641">MWNLIMVLLIGLRASPIYMIKIGISHNYNTTISTTTPNPNALASVTTDSIGNTMDLSSPSPQTEIASTPSQTFPPRRQPRATSTTTTTTSTTTTTPAPLPTADTQTRGNATESSNAPSGKQTPSYLYYCSCDLREGICDLNCCCDRDCPSEILVVFNCLGLEAPAELQTRLEDFQYTHGLPTCQLHDGWLCVFRSNTKPVKMQPIFRDFDSSKYRKWPDLLEAYETDNVPSTQSHYKLGQALQLWHPESKESSVFMLPTSYETAHCHIRQAIRHLQPTENNCLMNDINQLQENLALILNITSNYQVLGKPRDIEETEVEGINMQICQLWQSVNLTRKLACFDQANDTQLDMIVDKIELEFLHNYTNILGVKLLLREAPTRQTESEELWLHYKVSFKSVNETASKPISGPLGYLTGKPVISSQLLPKNDSSDVPQILSYFELNAVKQDYHWLPLFHRQVGTRNCQRNLDESQALRFGINVAQQCQLTQLDAPQLQENANHTQYCENLQSEIWHKLLPHNCSSLDKVQQIFISQLGRPQVDKWLPLKLNYGKDLHNLPPVQGYFDEIQQSLSCRNIFLSVRYEFHLEQLTLLDGMAPHQQVLQHARIVLGQRHDLEFDGSEQQIELPLAVSVMFYKVRDRSVNSGQQIVHYEYYLFTLIICLVILK</sequence>
<keyword evidence="3" id="KW-0970">Cilium biogenesis/degradation</keyword>
<evidence type="ECO:0000259" key="7">
    <source>
        <dbReference type="Pfam" id="PF07773"/>
    </source>
</evidence>
<dbReference type="HOGENOM" id="CLU_018942_0_0_1"/>
<evidence type="ECO:0000256" key="2">
    <source>
        <dbReference type="ARBA" id="ARBA00022729"/>
    </source>
</evidence>
<dbReference type="eggNOG" id="KOG4028">
    <property type="taxonomic scope" value="Eukaryota"/>
</dbReference>
<name>B4MUV6_DROWI</name>
<evidence type="ECO:0000256" key="6">
    <source>
        <dbReference type="SAM" id="SignalP"/>
    </source>
</evidence>
<feature type="region of interest" description="Disordered" evidence="5">
    <location>
        <begin position="45"/>
        <end position="120"/>
    </location>
</feature>
<feature type="compositionally biased region" description="Polar residues" evidence="5">
    <location>
        <begin position="45"/>
        <end position="73"/>
    </location>
</feature>
<dbReference type="OrthoDB" id="2104337at2759"/>
<gene>
    <name evidence="9" type="primary">Dwil\GK15385</name>
    <name evidence="9" type="ORF">Dwil_GK15385</name>
</gene>
<dbReference type="GO" id="GO:0007288">
    <property type="term" value="P:sperm axoneme assembly"/>
    <property type="evidence" value="ECO:0007669"/>
    <property type="project" value="EnsemblMetazoa"/>
</dbReference>
<evidence type="ECO:0000256" key="3">
    <source>
        <dbReference type="ARBA" id="ARBA00022794"/>
    </source>
</evidence>
<dbReference type="Proteomes" id="UP000007798">
    <property type="component" value="Unassembled WGS sequence"/>
</dbReference>
<evidence type="ECO:0000256" key="1">
    <source>
        <dbReference type="ARBA" id="ARBA00007633"/>
    </source>
</evidence>
<feature type="chain" id="PRO_5002815181" evidence="6">
    <location>
        <begin position="20"/>
        <end position="664"/>
    </location>
</feature>
<feature type="compositionally biased region" description="Polar residues" evidence="5">
    <location>
        <begin position="107"/>
        <end position="120"/>
    </location>
</feature>
<dbReference type="KEGG" id="dwi:6642605"/>
<dbReference type="FunCoup" id="B4MUV6">
    <property type="interactions" value="61"/>
</dbReference>
<protein>
    <submittedName>
        <fullName evidence="9">Uncharacterized protein</fullName>
    </submittedName>
</protein>
<dbReference type="InterPro" id="IPR011677">
    <property type="entry name" value="TCTN1-3_dom"/>
</dbReference>
<dbReference type="EMBL" id="CH963857">
    <property type="protein sequence ID" value="EDW76301.1"/>
    <property type="molecule type" value="Genomic_DNA"/>
</dbReference>
<dbReference type="PANTHER" id="PTHR14611:SF2">
    <property type="entry name" value="TECTONIC"/>
    <property type="match status" value="1"/>
</dbReference>